<accession>A0ABR9SCM1</accession>
<evidence type="ECO:0000256" key="1">
    <source>
        <dbReference type="ARBA" id="ARBA00022448"/>
    </source>
</evidence>
<name>A0ABR9SCM1_9BURK</name>
<evidence type="ECO:0000256" key="2">
    <source>
        <dbReference type="ARBA" id="ARBA00022475"/>
    </source>
</evidence>
<dbReference type="SUPFAM" id="SSF52540">
    <property type="entry name" value="P-loop containing nucleoside triphosphate hydrolases"/>
    <property type="match status" value="1"/>
</dbReference>
<keyword evidence="4 6" id="KW-0067">ATP-binding</keyword>
<dbReference type="PANTHER" id="PTHR42781:SF4">
    <property type="entry name" value="SPERMIDINE_PUTRESCINE IMPORT ATP-BINDING PROTEIN POTA"/>
    <property type="match status" value="1"/>
</dbReference>
<keyword evidence="2" id="KW-1003">Cell membrane</keyword>
<evidence type="ECO:0000313" key="7">
    <source>
        <dbReference type="Proteomes" id="UP000715965"/>
    </source>
</evidence>
<feature type="domain" description="ABC transporter" evidence="5">
    <location>
        <begin position="1"/>
        <end position="231"/>
    </location>
</feature>
<reference evidence="6 7" key="1">
    <citation type="submission" date="2020-10" db="EMBL/GenBank/DDBJ databases">
        <title>Draft genome of Ramlibacter aquaticus LMG 30558.</title>
        <authorList>
            <person name="Props R."/>
        </authorList>
    </citation>
    <scope>NUCLEOTIDE SEQUENCE [LARGE SCALE GENOMIC DNA]</scope>
    <source>
        <strain evidence="6 7">LMG 30558</strain>
    </source>
</reference>
<dbReference type="InterPro" id="IPR008995">
    <property type="entry name" value="Mo/tungstate-bd_C_term_dom"/>
</dbReference>
<dbReference type="GO" id="GO:0005524">
    <property type="term" value="F:ATP binding"/>
    <property type="evidence" value="ECO:0007669"/>
    <property type="project" value="UniProtKB-KW"/>
</dbReference>
<keyword evidence="3" id="KW-0547">Nucleotide-binding</keyword>
<proteinExistence type="predicted"/>
<dbReference type="Proteomes" id="UP000715965">
    <property type="component" value="Unassembled WGS sequence"/>
</dbReference>
<dbReference type="InterPro" id="IPR017871">
    <property type="entry name" value="ABC_transporter-like_CS"/>
</dbReference>
<dbReference type="InterPro" id="IPR003439">
    <property type="entry name" value="ABC_transporter-like_ATP-bd"/>
</dbReference>
<organism evidence="6 7">
    <name type="scientific">Ramlibacter aquaticus</name>
    <dbReference type="NCBI Taxonomy" id="2780094"/>
    <lineage>
        <taxon>Bacteria</taxon>
        <taxon>Pseudomonadati</taxon>
        <taxon>Pseudomonadota</taxon>
        <taxon>Betaproteobacteria</taxon>
        <taxon>Burkholderiales</taxon>
        <taxon>Comamonadaceae</taxon>
        <taxon>Ramlibacter</taxon>
    </lineage>
</organism>
<evidence type="ECO:0000256" key="3">
    <source>
        <dbReference type="ARBA" id="ARBA00022741"/>
    </source>
</evidence>
<dbReference type="SMART" id="SM00382">
    <property type="entry name" value="AAA"/>
    <property type="match status" value="1"/>
</dbReference>
<gene>
    <name evidence="6" type="ORF">IM725_05920</name>
</gene>
<protein>
    <submittedName>
        <fullName evidence="6">ABC transporter ATP-binding protein</fullName>
    </submittedName>
</protein>
<comment type="caution">
    <text evidence="6">The sequence shown here is derived from an EMBL/GenBank/DDBJ whole genome shotgun (WGS) entry which is preliminary data.</text>
</comment>
<keyword evidence="2" id="KW-0472">Membrane</keyword>
<dbReference type="Pfam" id="PF08402">
    <property type="entry name" value="TOBE_2"/>
    <property type="match status" value="1"/>
</dbReference>
<dbReference type="InterPro" id="IPR050093">
    <property type="entry name" value="ABC_SmlMolc_Importer"/>
</dbReference>
<dbReference type="InterPro" id="IPR003593">
    <property type="entry name" value="AAA+_ATPase"/>
</dbReference>
<dbReference type="SUPFAM" id="SSF50331">
    <property type="entry name" value="MOP-like"/>
    <property type="match status" value="1"/>
</dbReference>
<dbReference type="PROSITE" id="PS50893">
    <property type="entry name" value="ABC_TRANSPORTER_2"/>
    <property type="match status" value="1"/>
</dbReference>
<dbReference type="PROSITE" id="PS00211">
    <property type="entry name" value="ABC_TRANSPORTER_1"/>
    <property type="match status" value="1"/>
</dbReference>
<dbReference type="EMBL" id="JADDOJ010000016">
    <property type="protein sequence ID" value="MBE7940106.1"/>
    <property type="molecule type" value="Genomic_DNA"/>
</dbReference>
<keyword evidence="1" id="KW-0813">Transport</keyword>
<dbReference type="InterPro" id="IPR013611">
    <property type="entry name" value="Transp-assoc_OB_typ2"/>
</dbReference>
<dbReference type="RefSeq" id="WP_193779650.1">
    <property type="nucleotide sequence ID" value="NZ_JADDOJ010000016.1"/>
</dbReference>
<evidence type="ECO:0000256" key="4">
    <source>
        <dbReference type="ARBA" id="ARBA00022840"/>
    </source>
</evidence>
<dbReference type="InterPro" id="IPR027417">
    <property type="entry name" value="P-loop_NTPase"/>
</dbReference>
<sequence length="354" mass="37959">MLQVNIQQTEPASLQASLECAPGELVAVVGPSGAGKSTLLKSIAGLLPGARGFVRVGESTWLDSEHAVNVPTHERRVGFVFQSYALFPHMTVLENVMAAASGTGRDKQERAAAVLTAVRMGGMEGRRPGQLSGGQQQRVGLARALARSPEVLLLDEPFSAVDQMTRERLYEELAELRSTLSIPTLLVTHSIPEAQVLADRVVVLHHGKTLQGGTPEEVYRRPADAEVARLMGHKNVFSGELDSDSGQGLAWNGLRLEVSTKTLPGPVDFCVATDDVRLTDPGALPVNSFDARVLRLVPIGSDTRVYAELPNKAVVAFSGPKHVLRRRSVSVGETIRLTLPPQAVHVMPNANAES</sequence>
<keyword evidence="7" id="KW-1185">Reference proteome</keyword>
<evidence type="ECO:0000313" key="6">
    <source>
        <dbReference type="EMBL" id="MBE7940106.1"/>
    </source>
</evidence>
<dbReference type="PANTHER" id="PTHR42781">
    <property type="entry name" value="SPERMIDINE/PUTRESCINE IMPORT ATP-BINDING PROTEIN POTA"/>
    <property type="match status" value="1"/>
</dbReference>
<dbReference type="Gene3D" id="3.40.50.300">
    <property type="entry name" value="P-loop containing nucleotide triphosphate hydrolases"/>
    <property type="match status" value="1"/>
</dbReference>
<dbReference type="Pfam" id="PF00005">
    <property type="entry name" value="ABC_tran"/>
    <property type="match status" value="1"/>
</dbReference>
<evidence type="ECO:0000259" key="5">
    <source>
        <dbReference type="PROSITE" id="PS50893"/>
    </source>
</evidence>